<evidence type="ECO:0000256" key="1">
    <source>
        <dbReference type="SAM" id="SignalP"/>
    </source>
</evidence>
<name>A0A7E6EJK5_9MOLL</name>
<dbReference type="KEGG" id="osn:118761572"/>
<evidence type="ECO:0000313" key="2">
    <source>
        <dbReference type="Proteomes" id="UP000515154"/>
    </source>
</evidence>
<keyword evidence="1" id="KW-0732">Signal</keyword>
<feature type="signal peptide" evidence="1">
    <location>
        <begin position="1"/>
        <end position="25"/>
    </location>
</feature>
<dbReference type="RefSeq" id="XP_036355513.1">
    <property type="nucleotide sequence ID" value="XM_036499620.1"/>
</dbReference>
<proteinExistence type="predicted"/>
<reference evidence="3" key="1">
    <citation type="submission" date="2025-08" db="UniProtKB">
        <authorList>
            <consortium name="RefSeq"/>
        </authorList>
    </citation>
    <scope>IDENTIFICATION</scope>
</reference>
<dbReference type="AlphaFoldDB" id="A0A7E6EJK5"/>
<accession>A0A7E6EJK5</accession>
<evidence type="ECO:0000313" key="3">
    <source>
        <dbReference type="RefSeq" id="XP_036355513.1"/>
    </source>
</evidence>
<gene>
    <name evidence="3" type="primary">LOC118761572</name>
</gene>
<sequence length="294" mass="33766">MFQFTFTSPAVSTVLLLTLVTIVTVTPEEREAFFKYFGPDYSYSYIRSSSVKKSYTVRSVTGCAFAALNNDSEFFSYNKISQVCTIYTPNDTLTMISKQDSNEMSYYKRSPYNPWLKVYALSHKAGSKLYDSFLNVGSPSTWNVDKCSGTFCPNFFRHPILDIWNLLPIDEVKMVLYENQKAVVNMVFDGRNSTITDWFSINKLKSSPWNDLTPNNVDTFRFKGINRFFHIGSSTNCNDNRGWLSILQFKGGCLYTHVQHFPVFSYSNRDSEIFWKNGYGEADTLNILIRLGSN</sequence>
<protein>
    <submittedName>
        <fullName evidence="3">Uncharacterized protein LOC118761572</fullName>
    </submittedName>
</protein>
<keyword evidence="2" id="KW-1185">Reference proteome</keyword>
<dbReference type="Proteomes" id="UP000515154">
    <property type="component" value="Unplaced"/>
</dbReference>
<organism evidence="2 3">
    <name type="scientific">Octopus sinensis</name>
    <name type="common">East Asian common octopus</name>
    <dbReference type="NCBI Taxonomy" id="2607531"/>
    <lineage>
        <taxon>Eukaryota</taxon>
        <taxon>Metazoa</taxon>
        <taxon>Spiralia</taxon>
        <taxon>Lophotrochozoa</taxon>
        <taxon>Mollusca</taxon>
        <taxon>Cephalopoda</taxon>
        <taxon>Coleoidea</taxon>
        <taxon>Octopodiformes</taxon>
        <taxon>Octopoda</taxon>
        <taxon>Incirrata</taxon>
        <taxon>Octopodidae</taxon>
        <taxon>Octopus</taxon>
    </lineage>
</organism>
<feature type="chain" id="PRO_5028902164" evidence="1">
    <location>
        <begin position="26"/>
        <end position="294"/>
    </location>
</feature>